<accession>A0A5D3B4S3</accession>
<dbReference type="AlphaFoldDB" id="A0A5D3B4S3"/>
<dbReference type="Pfam" id="PF22788">
    <property type="entry name" value="COP9_hel_rpt"/>
    <property type="match status" value="1"/>
</dbReference>
<evidence type="ECO:0000256" key="2">
    <source>
        <dbReference type="SAM" id="MobiDB-lite"/>
    </source>
</evidence>
<feature type="region of interest" description="Disordered" evidence="2">
    <location>
        <begin position="508"/>
        <end position="562"/>
    </location>
</feature>
<keyword evidence="5" id="KW-1185">Reference proteome</keyword>
<dbReference type="Proteomes" id="UP000322245">
    <property type="component" value="Unassembled WGS sequence"/>
</dbReference>
<sequence length="562" mass="61217">MPKSTNKSTPGPPPPSNTAPEQPGNEQPTVAQQPAPAQASTKASASASSSAPPAHAHPAFPSIPAPPPNKLPTTETDIISLLTLPPHQILSTTIPLLAKVADGKPFEGANLKPIERKKMGENILTLYSEGDNLYGIDDEVLKNAAGALVFILSARMDLCKKEPIVYNDRLFEFSITVCALAEPAELRAAPSRVDFFAWELLRLAQRLDRVNEALSALAILVEKLAYRNTFSATFGALLEACLLTRKYDHAPYVLDQIFLDVTTCAPKYLDFLTYYHHAGTVAVALGDLKLAKRHFVMAVTLPTHNASAIQIACAKRAVLCELITTGKKLSLPKYTPVAVSRVLDKSMVPYNELAKEYDGRNWKTARRAAAHPDFEKDCNRGLADLALDNIYRHMILRRRSTYSRLTVEQLVDRMRVSGEAPDVEEVMYTLDAMVRSGEIEATLTPSPSNPESNAEAIINFSTASKTWITSESLEELHRANQLSVLFEKELVKGGQALGTSKEYLQKAAQSSDLSGKKGTNKGAEFDQLMDAEDSEDPRASSGGRQKRSGVRGVGGNLGDMGF</sequence>
<dbReference type="InterPro" id="IPR050756">
    <property type="entry name" value="CSN3"/>
</dbReference>
<dbReference type="InterPro" id="IPR055089">
    <property type="entry name" value="COP9_N"/>
</dbReference>
<evidence type="ECO:0000259" key="3">
    <source>
        <dbReference type="Pfam" id="PF22788"/>
    </source>
</evidence>
<feature type="compositionally biased region" description="Low complexity" evidence="2">
    <location>
        <begin position="31"/>
        <end position="60"/>
    </location>
</feature>
<name>A0A5D3B4S3_9TREE</name>
<organism evidence="4 5">
    <name type="scientific">Cryptococcus floricola</name>
    <dbReference type="NCBI Taxonomy" id="2591691"/>
    <lineage>
        <taxon>Eukaryota</taxon>
        <taxon>Fungi</taxon>
        <taxon>Dikarya</taxon>
        <taxon>Basidiomycota</taxon>
        <taxon>Agaricomycotina</taxon>
        <taxon>Tremellomycetes</taxon>
        <taxon>Tremellales</taxon>
        <taxon>Cryptococcaceae</taxon>
        <taxon>Cryptococcus</taxon>
    </lineage>
</organism>
<gene>
    <name evidence="4" type="ORF">B9479_000601</name>
</gene>
<dbReference type="PANTHER" id="PTHR10758">
    <property type="entry name" value="26S PROTEASOME NON-ATPASE REGULATORY SUBUNIT 3/COP9 SIGNALOSOME COMPLEX SUBUNIT 3"/>
    <property type="match status" value="1"/>
</dbReference>
<dbReference type="GO" id="GO:0006511">
    <property type="term" value="P:ubiquitin-dependent protein catabolic process"/>
    <property type="evidence" value="ECO:0007669"/>
    <property type="project" value="TreeGrafter"/>
</dbReference>
<feature type="compositionally biased region" description="Gly residues" evidence="2">
    <location>
        <begin position="551"/>
        <end position="562"/>
    </location>
</feature>
<feature type="compositionally biased region" description="Pro residues" evidence="2">
    <location>
        <begin position="61"/>
        <end position="70"/>
    </location>
</feature>
<dbReference type="PANTHER" id="PTHR10758:SF1">
    <property type="entry name" value="COP9 SIGNALOSOME COMPLEX SUBUNIT 3"/>
    <property type="match status" value="1"/>
</dbReference>
<protein>
    <recommendedName>
        <fullName evidence="3">COP9 signalosome complex subunit 3 N-terminal helical repeats domain-containing protein</fullName>
    </recommendedName>
</protein>
<evidence type="ECO:0000256" key="1">
    <source>
        <dbReference type="ARBA" id="ARBA00022490"/>
    </source>
</evidence>
<dbReference type="GO" id="GO:0008180">
    <property type="term" value="C:COP9 signalosome"/>
    <property type="evidence" value="ECO:0007669"/>
    <property type="project" value="TreeGrafter"/>
</dbReference>
<reference evidence="4 5" key="1">
    <citation type="submission" date="2017-05" db="EMBL/GenBank/DDBJ databases">
        <title>The Genome Sequence of Tsuchiyaea wingfieldii DSM 27421.</title>
        <authorList>
            <person name="Cuomo C."/>
            <person name="Passer A."/>
            <person name="Billmyre B."/>
            <person name="Heitman J."/>
        </authorList>
    </citation>
    <scope>NUCLEOTIDE SEQUENCE [LARGE SCALE GENOMIC DNA]</scope>
    <source>
        <strain evidence="4 5">DSM 27421</strain>
    </source>
</reference>
<feature type="domain" description="COP9 signalosome complex subunit 3 N-terminal helical repeats" evidence="3">
    <location>
        <begin position="147"/>
        <end position="337"/>
    </location>
</feature>
<proteinExistence type="predicted"/>
<evidence type="ECO:0000313" key="4">
    <source>
        <dbReference type="EMBL" id="TYJ58765.1"/>
    </source>
</evidence>
<feature type="region of interest" description="Disordered" evidence="2">
    <location>
        <begin position="1"/>
        <end position="74"/>
    </location>
</feature>
<comment type="caution">
    <text evidence="4">The sequence shown here is derived from an EMBL/GenBank/DDBJ whole genome shotgun (WGS) entry which is preliminary data.</text>
</comment>
<evidence type="ECO:0000313" key="5">
    <source>
        <dbReference type="Proteomes" id="UP000322245"/>
    </source>
</evidence>
<dbReference type="EMBL" id="NIDF01000003">
    <property type="protein sequence ID" value="TYJ58765.1"/>
    <property type="molecule type" value="Genomic_DNA"/>
</dbReference>
<keyword evidence="1" id="KW-0963">Cytoplasm</keyword>